<keyword evidence="2" id="KW-1185">Reference proteome</keyword>
<gene>
    <name evidence="1" type="ORF">GGD90_001622</name>
</gene>
<organism evidence="1 2">
    <name type="scientific">Rhodocyclus tenuis</name>
    <name type="common">Rhodospirillum tenue</name>
    <dbReference type="NCBI Taxonomy" id="1066"/>
    <lineage>
        <taxon>Bacteria</taxon>
        <taxon>Pseudomonadati</taxon>
        <taxon>Pseudomonadota</taxon>
        <taxon>Betaproteobacteria</taxon>
        <taxon>Rhodocyclales</taxon>
        <taxon>Rhodocyclaceae</taxon>
        <taxon>Rhodocyclus</taxon>
    </lineage>
</organism>
<evidence type="ECO:0000313" key="1">
    <source>
        <dbReference type="EMBL" id="MBB4247251.1"/>
    </source>
</evidence>
<protein>
    <submittedName>
        <fullName evidence="1">Uncharacterized protein</fullName>
    </submittedName>
</protein>
<proteinExistence type="predicted"/>
<accession>A0A840G764</accession>
<name>A0A840G764_RHOTE</name>
<sequence>MSKGSYDESQQAATAPLRVLLDKSGTAIGLLGPDGTKESGDAVLDALGFVRAKKALTGVIEFSPINNTELDPTIRAMNGKITSVLGVKILDFGATDFLPTGAAFSGSGTYGNLGRLAVQSTGEVRHNPAGWTDGSACLEFTPNSDSGELRLYFDGTTGFSPLDFYDENGIALHYIIPDGDPAKANFSLGMEYANDAVSTGPANKAFFSFFRNDSVRSPQDKEFGGEKYTRFRFDSLATDTKAGPWPGYALTPASAGTGADWTKPVNFIRVMVSKFSGKTIKLKSLRRGGWSTPCIVLGTDNAVPDPLSALVAPLCAKNKVAAYANQYWQELDFDPRAKDRYHRLYAAGWELAGNDVVDRPLGIDVLDPVTMRAAITTTRDRNLAAGWLRGLRVWIANNNSTSQLMISELRAAGYVANRNGGAEGRYCFPEGGVPDRYRIPGASIDGGTLTTIQPLIDRCIEYGATMWMYYHNVWAKSLVDHDRTNNATGTAGAPIAVSAGETTAQYRARALALGTAVGNATVAYMDARIGAAAGLAIWFEDLADIINYIGTKQQAGALVTLRPSDWCADVGLL</sequence>
<evidence type="ECO:0000313" key="2">
    <source>
        <dbReference type="Proteomes" id="UP000587070"/>
    </source>
</evidence>
<comment type="caution">
    <text evidence="1">The sequence shown here is derived from an EMBL/GenBank/DDBJ whole genome shotgun (WGS) entry which is preliminary data.</text>
</comment>
<reference evidence="1 2" key="1">
    <citation type="submission" date="2020-08" db="EMBL/GenBank/DDBJ databases">
        <title>Genome sequencing of Purple Non-Sulfur Bacteria from various extreme environments.</title>
        <authorList>
            <person name="Mayer M."/>
        </authorList>
    </citation>
    <scope>NUCLEOTIDE SEQUENCE [LARGE SCALE GENOMIC DNA]</scope>
    <source>
        <strain evidence="1 2">2761</strain>
    </source>
</reference>
<dbReference type="RefSeq" id="WP_153116027.1">
    <property type="nucleotide sequence ID" value="NZ_JACIGE010000005.1"/>
</dbReference>
<dbReference type="EMBL" id="JACIGE010000005">
    <property type="protein sequence ID" value="MBB4247251.1"/>
    <property type="molecule type" value="Genomic_DNA"/>
</dbReference>
<dbReference type="AlphaFoldDB" id="A0A840G764"/>
<dbReference type="Proteomes" id="UP000587070">
    <property type="component" value="Unassembled WGS sequence"/>
</dbReference>